<comment type="caution">
    <text evidence="2">The sequence shown here is derived from an EMBL/GenBank/DDBJ whole genome shotgun (WGS) entry which is preliminary data.</text>
</comment>
<feature type="transmembrane region" description="Helical" evidence="1">
    <location>
        <begin position="42"/>
        <end position="61"/>
    </location>
</feature>
<dbReference type="Proteomes" id="UP000663828">
    <property type="component" value="Unassembled WGS sequence"/>
</dbReference>
<evidence type="ECO:0000256" key="1">
    <source>
        <dbReference type="SAM" id="Phobius"/>
    </source>
</evidence>
<organism evidence="2 3">
    <name type="scientific">Adineta ricciae</name>
    <name type="common">Rotifer</name>
    <dbReference type="NCBI Taxonomy" id="249248"/>
    <lineage>
        <taxon>Eukaryota</taxon>
        <taxon>Metazoa</taxon>
        <taxon>Spiralia</taxon>
        <taxon>Gnathifera</taxon>
        <taxon>Rotifera</taxon>
        <taxon>Eurotatoria</taxon>
        <taxon>Bdelloidea</taxon>
        <taxon>Adinetida</taxon>
        <taxon>Adinetidae</taxon>
        <taxon>Adineta</taxon>
    </lineage>
</organism>
<sequence length="107" mass="11748">MGRTTGSTMLRSGGKVWKGMRVNSNLLMSACRKMGLDISKRAAFNVVKGATVVVGAVFIVWDIKSLADSLTSDHPAAEPVKTQIKNIEQLLENLTELRSSFYEEDDD</sequence>
<keyword evidence="3" id="KW-1185">Reference proteome</keyword>
<dbReference type="EMBL" id="CAJNOR010006573">
    <property type="protein sequence ID" value="CAF1598657.1"/>
    <property type="molecule type" value="Genomic_DNA"/>
</dbReference>
<reference evidence="2" key="1">
    <citation type="submission" date="2021-02" db="EMBL/GenBank/DDBJ databases">
        <authorList>
            <person name="Nowell W R."/>
        </authorList>
    </citation>
    <scope>NUCLEOTIDE SEQUENCE</scope>
</reference>
<protein>
    <submittedName>
        <fullName evidence="2">Uncharacterized protein</fullName>
    </submittedName>
</protein>
<gene>
    <name evidence="2" type="ORF">XAT740_LOCUS47420</name>
</gene>
<evidence type="ECO:0000313" key="3">
    <source>
        <dbReference type="Proteomes" id="UP000663828"/>
    </source>
</evidence>
<proteinExistence type="predicted"/>
<evidence type="ECO:0000313" key="2">
    <source>
        <dbReference type="EMBL" id="CAF1598657.1"/>
    </source>
</evidence>
<accession>A0A816ASF3</accession>
<keyword evidence="1" id="KW-0472">Membrane</keyword>
<dbReference type="AlphaFoldDB" id="A0A816ASF3"/>
<keyword evidence="1" id="KW-1133">Transmembrane helix</keyword>
<keyword evidence="1" id="KW-0812">Transmembrane</keyword>
<name>A0A816ASF3_ADIRI</name>